<proteinExistence type="predicted"/>
<keyword evidence="3" id="KW-0808">Transferase</keyword>
<keyword evidence="4" id="KW-0598">Phosphotransferase system</keyword>
<dbReference type="InterPro" id="IPR036542">
    <property type="entry name" value="PTS_IIA_lac/cel_sf"/>
</dbReference>
<evidence type="ECO:0000256" key="4">
    <source>
        <dbReference type="ARBA" id="ARBA00022683"/>
    </source>
</evidence>
<dbReference type="InterPro" id="IPR003188">
    <property type="entry name" value="PTS_IIA_lac/cel"/>
</dbReference>
<name>A0A753EK68_SALHO</name>
<dbReference type="EMBL" id="DAAWID010000050">
    <property type="protein sequence ID" value="HAF7989658.1"/>
    <property type="molecule type" value="Genomic_DNA"/>
</dbReference>
<sequence>EGTGKLPVNLITVHSQDHLMNAMVIQDLAGDMIELYRRLPQA</sequence>
<comment type="caution">
    <text evidence="5">The sequence shown here is derived from an EMBL/GenBank/DDBJ whole genome shotgun (WGS) entry which is preliminary data.</text>
</comment>
<dbReference type="Pfam" id="PF02255">
    <property type="entry name" value="PTS_IIA"/>
    <property type="match status" value="1"/>
</dbReference>
<dbReference type="AlphaFoldDB" id="A0A753EK68"/>
<accession>A0A753EK68</accession>
<protein>
    <submittedName>
        <fullName evidence="5">PTS lactose/cellobiose transporter subunit IIA</fullName>
    </submittedName>
</protein>
<dbReference type="GO" id="GO:0009401">
    <property type="term" value="P:phosphoenolpyruvate-dependent sugar phosphotransferase system"/>
    <property type="evidence" value="ECO:0007669"/>
    <property type="project" value="UniProtKB-KW"/>
</dbReference>
<gene>
    <name evidence="5" type="ORF">GND80_004557</name>
</gene>
<dbReference type="GO" id="GO:0016740">
    <property type="term" value="F:transferase activity"/>
    <property type="evidence" value="ECO:0007669"/>
    <property type="project" value="UniProtKB-KW"/>
</dbReference>
<keyword evidence="1" id="KW-0813">Transport</keyword>
<evidence type="ECO:0000256" key="2">
    <source>
        <dbReference type="ARBA" id="ARBA00022597"/>
    </source>
</evidence>
<evidence type="ECO:0000256" key="1">
    <source>
        <dbReference type="ARBA" id="ARBA00022448"/>
    </source>
</evidence>
<organism evidence="5">
    <name type="scientific">Salmonella enterica subsp. houtenae serovar 45:g,z51:-</name>
    <dbReference type="NCBI Taxonomy" id="1967611"/>
    <lineage>
        <taxon>Bacteria</taxon>
        <taxon>Pseudomonadati</taxon>
        <taxon>Pseudomonadota</taxon>
        <taxon>Gammaproteobacteria</taxon>
        <taxon>Enterobacterales</taxon>
        <taxon>Enterobacteriaceae</taxon>
        <taxon>Salmonella</taxon>
    </lineage>
</organism>
<feature type="non-terminal residue" evidence="5">
    <location>
        <position position="1"/>
    </location>
</feature>
<dbReference type="Gene3D" id="1.20.58.80">
    <property type="entry name" value="Phosphotransferase system, lactose/cellobiose-type IIA subunit"/>
    <property type="match status" value="1"/>
</dbReference>
<reference evidence="5" key="1">
    <citation type="journal article" date="2018" name="Genome Biol.">
        <title>SKESA: strategic k-mer extension for scrupulous assemblies.</title>
        <authorList>
            <person name="Souvorov A."/>
            <person name="Agarwala R."/>
            <person name="Lipman D.J."/>
        </authorList>
    </citation>
    <scope>NUCLEOTIDE SEQUENCE</scope>
    <source>
        <strain evidence="5">405-87</strain>
    </source>
</reference>
<keyword evidence="2" id="KW-0762">Sugar transport</keyword>
<evidence type="ECO:0000313" key="5">
    <source>
        <dbReference type="EMBL" id="HAF7989658.1"/>
    </source>
</evidence>
<evidence type="ECO:0000256" key="3">
    <source>
        <dbReference type="ARBA" id="ARBA00022679"/>
    </source>
</evidence>
<dbReference type="SUPFAM" id="SSF46973">
    <property type="entry name" value="Enzyme IIa from lactose specific PTS, IIa-lac"/>
    <property type="match status" value="1"/>
</dbReference>
<reference evidence="5" key="2">
    <citation type="submission" date="2018-07" db="EMBL/GenBank/DDBJ databases">
        <authorList>
            <consortium name="NCBI Pathogen Detection Project"/>
        </authorList>
    </citation>
    <scope>NUCLEOTIDE SEQUENCE</scope>
    <source>
        <strain evidence="5">405-87</strain>
    </source>
</reference>